<organism evidence="1 2">
    <name type="scientific">Zarea fungicola</name>
    <dbReference type="NCBI Taxonomy" id="93591"/>
    <lineage>
        <taxon>Eukaryota</taxon>
        <taxon>Fungi</taxon>
        <taxon>Dikarya</taxon>
        <taxon>Ascomycota</taxon>
        <taxon>Pezizomycotina</taxon>
        <taxon>Sordariomycetes</taxon>
        <taxon>Hypocreomycetidae</taxon>
        <taxon>Hypocreales</taxon>
        <taxon>Cordycipitaceae</taxon>
        <taxon>Zarea</taxon>
    </lineage>
</organism>
<protein>
    <submittedName>
        <fullName evidence="1">Uncharacterized protein</fullName>
    </submittedName>
</protein>
<reference evidence="1" key="1">
    <citation type="submission" date="2022-08" db="EMBL/GenBank/DDBJ databases">
        <title>Genome Sequence of Lecanicillium fungicola.</title>
        <authorList>
            <person name="Buettner E."/>
        </authorList>
    </citation>
    <scope>NUCLEOTIDE SEQUENCE</scope>
    <source>
        <strain evidence="1">Babe33</strain>
    </source>
</reference>
<evidence type="ECO:0000313" key="1">
    <source>
        <dbReference type="EMBL" id="KAJ2976455.1"/>
    </source>
</evidence>
<comment type="caution">
    <text evidence="1">The sequence shown here is derived from an EMBL/GenBank/DDBJ whole genome shotgun (WGS) entry which is preliminary data.</text>
</comment>
<evidence type="ECO:0000313" key="2">
    <source>
        <dbReference type="Proteomes" id="UP001143910"/>
    </source>
</evidence>
<gene>
    <name evidence="1" type="ORF">NQ176_g4940</name>
</gene>
<accession>A0ACC1NAZ4</accession>
<dbReference type="EMBL" id="JANJQO010000583">
    <property type="protein sequence ID" value="KAJ2976455.1"/>
    <property type="molecule type" value="Genomic_DNA"/>
</dbReference>
<proteinExistence type="predicted"/>
<keyword evidence="2" id="KW-1185">Reference proteome</keyword>
<dbReference type="Proteomes" id="UP001143910">
    <property type="component" value="Unassembled WGS sequence"/>
</dbReference>
<name>A0ACC1NAZ4_9HYPO</name>
<sequence>MVFLPGPELPKLPEIPDSISLDQFLFDEKFGRHSVRSSRDPFTCGVTGSSYTTVEVASRVDHLARAVGKRLGFKASEGTEWDRVVCIYSQNSIDYMTATSSVHRLCGIVTPASATHSVPELENQLRSSGAVAIFTCVSLYGNALKAAKAANISKDRVFVLRVAGEVNPPNITSVDDLIVEGKRLPLLEQQTWKTGQGKRQTAYLCYSSGTSGLPKAVMVSHYNLIANILQVTALESVGRKSLGVDTQVALGVLPFSHIYGITIISLLAVFRGDQIIVLPKFELNSLLQAVQTFKIQQLNIVPPILVQMISNALQCAKYDLSSIRLLYSGAAPLGKETVDELKKIYPKWYVTQGYGLTEASPCICTTVETDRLDGSSGAILPGCRVKLIDADGNEVNEYETRGQVLFQSPSVVLGYLNNERANAETFIWDDEGRWLVTGDEVVIRKSAQGNEHIVVVDRIKELIKVKGHQVAPAELEAHILTQPFVQDCAVIPVWDARSGERPKAYVVKSVEAKGKSDDVIASAICKHVEDHKARHKWLRGGVEFIDKIPKSPSGKILRRVLKDAETQRRKKNAAKL</sequence>